<evidence type="ECO:0000259" key="2">
    <source>
        <dbReference type="SMART" id="SM00829"/>
    </source>
</evidence>
<dbReference type="SUPFAM" id="SSF51735">
    <property type="entry name" value="NAD(P)-binding Rossmann-fold domains"/>
    <property type="match status" value="1"/>
</dbReference>
<evidence type="ECO:0000256" key="1">
    <source>
        <dbReference type="ARBA" id="ARBA00023002"/>
    </source>
</evidence>
<dbReference type="SMART" id="SM00829">
    <property type="entry name" value="PKS_ER"/>
    <property type="match status" value="1"/>
</dbReference>
<name>A0ABY5TQT7_9GAMM</name>
<reference evidence="3" key="1">
    <citation type="submission" date="2022-08" db="EMBL/GenBank/DDBJ databases">
        <title>Catabolic pathway analysis in culturable SAR92 clade bacteria reveals their overlooked roles in DMSP degradation in coastal seas.</title>
        <authorList>
            <person name="He X."/>
            <person name="Zhang X."/>
            <person name="Zhang Y."/>
        </authorList>
    </citation>
    <scope>NUCLEOTIDE SEQUENCE</scope>
    <source>
        <strain evidence="3">H455</strain>
    </source>
</reference>
<gene>
    <name evidence="3" type="ORF">NYF23_11675</name>
</gene>
<feature type="domain" description="Enoyl reductase (ER)" evidence="2">
    <location>
        <begin position="23"/>
        <end position="336"/>
    </location>
</feature>
<dbReference type="Pfam" id="PF00107">
    <property type="entry name" value="ADH_zinc_N"/>
    <property type="match status" value="1"/>
</dbReference>
<evidence type="ECO:0000313" key="4">
    <source>
        <dbReference type="Proteomes" id="UP001059934"/>
    </source>
</evidence>
<accession>A0ABY5TQT7</accession>
<dbReference type="InterPro" id="IPR041694">
    <property type="entry name" value="ADH_N_2"/>
</dbReference>
<proteinExistence type="predicted"/>
<dbReference type="SUPFAM" id="SSF50129">
    <property type="entry name" value="GroES-like"/>
    <property type="match status" value="1"/>
</dbReference>
<dbReference type="InterPro" id="IPR013149">
    <property type="entry name" value="ADH-like_C"/>
</dbReference>
<keyword evidence="1" id="KW-0560">Oxidoreductase</keyword>
<keyword evidence="4" id="KW-1185">Reference proteome</keyword>
<dbReference type="PANTHER" id="PTHR43205:SF7">
    <property type="entry name" value="PROSTAGLANDIN REDUCTASE 1"/>
    <property type="match status" value="1"/>
</dbReference>
<dbReference type="CDD" id="cd05288">
    <property type="entry name" value="PGDH"/>
    <property type="match status" value="1"/>
</dbReference>
<organism evidence="3 4">
    <name type="scientific">SAR92 clade bacterium H455</name>
    <dbReference type="NCBI Taxonomy" id="2974818"/>
    <lineage>
        <taxon>Bacteria</taxon>
        <taxon>Pseudomonadati</taxon>
        <taxon>Pseudomonadota</taxon>
        <taxon>Gammaproteobacteria</taxon>
        <taxon>Cellvibrionales</taxon>
        <taxon>Porticoccaceae</taxon>
        <taxon>SAR92 clade</taxon>
    </lineage>
</organism>
<dbReference type="EMBL" id="CP103416">
    <property type="protein sequence ID" value="UVW34663.1"/>
    <property type="molecule type" value="Genomic_DNA"/>
</dbReference>
<dbReference type="Gene3D" id="3.90.180.10">
    <property type="entry name" value="Medium-chain alcohol dehydrogenases, catalytic domain"/>
    <property type="match status" value="1"/>
</dbReference>
<dbReference type="InterPro" id="IPR045010">
    <property type="entry name" value="MDR_fam"/>
</dbReference>
<dbReference type="InterPro" id="IPR020843">
    <property type="entry name" value="ER"/>
</dbReference>
<dbReference type="Gene3D" id="3.40.50.720">
    <property type="entry name" value="NAD(P)-binding Rossmann-like Domain"/>
    <property type="match status" value="1"/>
</dbReference>
<dbReference type="InterPro" id="IPR036291">
    <property type="entry name" value="NAD(P)-bd_dom_sf"/>
</dbReference>
<dbReference type="PANTHER" id="PTHR43205">
    <property type="entry name" value="PROSTAGLANDIN REDUCTASE"/>
    <property type="match status" value="1"/>
</dbReference>
<dbReference type="InterPro" id="IPR011032">
    <property type="entry name" value="GroES-like_sf"/>
</dbReference>
<evidence type="ECO:0000313" key="3">
    <source>
        <dbReference type="EMBL" id="UVW34663.1"/>
    </source>
</evidence>
<dbReference type="Proteomes" id="UP001059934">
    <property type="component" value="Chromosome"/>
</dbReference>
<dbReference type="Pfam" id="PF16884">
    <property type="entry name" value="ADH_N_2"/>
    <property type="match status" value="1"/>
</dbReference>
<protein>
    <submittedName>
        <fullName evidence="3">NADP-dependent oxidoreductase</fullName>
    </submittedName>
</protein>
<sequence length="338" mass="36606">MTAAVTNRKWTLKSRPETTVSAGHFNFETETIRDLVDGEFLVKNHYLSFEPAQRGWLNDVRSYVPPVAIGEVMRSMAVGEIVASKHSDYQVGERVQGGFGWQEYAISDGTGLFPVSKIPEGMPIAYPLHIYGLTGLTAYFGLLDIGKPKAGDTVVISGAAGATGSTVGQIAKLMGCRVIGIAGGPAKCQWLIDELGYDAVIDYKSESVDARMKELCKNSINIYFDNVGGEILDSALVNLANHARVVLCGGISSGYQTKALPPGPKNYMQLVIRRSHMEGFIVLDHVARYPAAIEQLSQWVDEGKIKVKEHILDGIEECPAGLAGLFAGQNFGKQLVKI</sequence>